<comment type="caution">
    <text evidence="1">The sequence shown here is derived from an EMBL/GenBank/DDBJ whole genome shotgun (WGS) entry which is preliminary data.</text>
</comment>
<dbReference type="AlphaFoldDB" id="A0A2A4T140"/>
<reference evidence="2" key="1">
    <citation type="submission" date="2017-08" db="EMBL/GenBank/DDBJ databases">
        <title>A dynamic microbial community with high functional redundancy inhabits the cold, oxic subseafloor aquifer.</title>
        <authorList>
            <person name="Tully B.J."/>
            <person name="Wheat C.G."/>
            <person name="Glazer B.T."/>
            <person name="Huber J.A."/>
        </authorList>
    </citation>
    <scope>NUCLEOTIDE SEQUENCE [LARGE SCALE GENOMIC DNA]</scope>
</reference>
<accession>A0A2A4T140</accession>
<dbReference type="Proteomes" id="UP000218113">
    <property type="component" value="Unassembled WGS sequence"/>
</dbReference>
<proteinExistence type="predicted"/>
<name>A0A2A4T140_9DELT</name>
<evidence type="ECO:0000313" key="2">
    <source>
        <dbReference type="Proteomes" id="UP000218113"/>
    </source>
</evidence>
<protein>
    <submittedName>
        <fullName evidence="1">Uncharacterized protein</fullName>
    </submittedName>
</protein>
<gene>
    <name evidence="1" type="ORF">COB67_08825</name>
</gene>
<dbReference type="EMBL" id="NVSR01000065">
    <property type="protein sequence ID" value="PCI27293.1"/>
    <property type="molecule type" value="Genomic_DNA"/>
</dbReference>
<organism evidence="1 2">
    <name type="scientific">SAR324 cluster bacterium</name>
    <dbReference type="NCBI Taxonomy" id="2024889"/>
    <lineage>
        <taxon>Bacteria</taxon>
        <taxon>Deltaproteobacteria</taxon>
        <taxon>SAR324 cluster</taxon>
    </lineage>
</organism>
<sequence>MEILIVHELPRRLRLRLQIPRQVSFNYAGLEEKLQTVKGIEKTSFNPRLGTLLVRHNGIGQFKERLLNCIREYFPFSISVRKASDIPQAAALEATQPTLRKILVKGGILAVAPWIPAPLLMAMTWSNVVPRITKGADSIMKKHLDTDVFDSLALAAVWKVRGLRSAGKLSYLMLIREYMAARAQPSSPVLLTRESSKRIIFP</sequence>
<evidence type="ECO:0000313" key="1">
    <source>
        <dbReference type="EMBL" id="PCI27293.1"/>
    </source>
</evidence>